<feature type="compositionally biased region" description="Pro residues" evidence="1">
    <location>
        <begin position="135"/>
        <end position="145"/>
    </location>
</feature>
<dbReference type="InParanoid" id="A0A3N4KN89"/>
<proteinExistence type="predicted"/>
<feature type="region of interest" description="Disordered" evidence="1">
    <location>
        <begin position="1"/>
        <end position="51"/>
    </location>
</feature>
<evidence type="ECO:0000256" key="1">
    <source>
        <dbReference type="SAM" id="MobiDB-lite"/>
    </source>
</evidence>
<reference evidence="2 3" key="1">
    <citation type="journal article" date="2018" name="Nat. Ecol. Evol.">
        <title>Pezizomycetes genomes reveal the molecular basis of ectomycorrhizal truffle lifestyle.</title>
        <authorList>
            <person name="Murat C."/>
            <person name="Payen T."/>
            <person name="Noel B."/>
            <person name="Kuo A."/>
            <person name="Morin E."/>
            <person name="Chen J."/>
            <person name="Kohler A."/>
            <person name="Krizsan K."/>
            <person name="Balestrini R."/>
            <person name="Da Silva C."/>
            <person name="Montanini B."/>
            <person name="Hainaut M."/>
            <person name="Levati E."/>
            <person name="Barry K.W."/>
            <person name="Belfiori B."/>
            <person name="Cichocki N."/>
            <person name="Clum A."/>
            <person name="Dockter R.B."/>
            <person name="Fauchery L."/>
            <person name="Guy J."/>
            <person name="Iotti M."/>
            <person name="Le Tacon F."/>
            <person name="Lindquist E.A."/>
            <person name="Lipzen A."/>
            <person name="Malagnac F."/>
            <person name="Mello A."/>
            <person name="Molinier V."/>
            <person name="Miyauchi S."/>
            <person name="Poulain J."/>
            <person name="Riccioni C."/>
            <person name="Rubini A."/>
            <person name="Sitrit Y."/>
            <person name="Splivallo R."/>
            <person name="Traeger S."/>
            <person name="Wang M."/>
            <person name="Zifcakova L."/>
            <person name="Wipf D."/>
            <person name="Zambonelli A."/>
            <person name="Paolocci F."/>
            <person name="Nowrousian M."/>
            <person name="Ottonello S."/>
            <person name="Baldrian P."/>
            <person name="Spatafora J.W."/>
            <person name="Henrissat B."/>
            <person name="Nagy L.G."/>
            <person name="Aury J.M."/>
            <person name="Wincker P."/>
            <person name="Grigoriev I.V."/>
            <person name="Bonfante P."/>
            <person name="Martin F.M."/>
        </authorList>
    </citation>
    <scope>NUCLEOTIDE SEQUENCE [LARGE SCALE GENOMIC DNA]</scope>
    <source>
        <strain evidence="2 3">CCBAS932</strain>
    </source>
</reference>
<name>A0A3N4KN89_9PEZI</name>
<protein>
    <submittedName>
        <fullName evidence="2">Uncharacterized protein</fullName>
    </submittedName>
</protein>
<feature type="region of interest" description="Disordered" evidence="1">
    <location>
        <begin position="70"/>
        <end position="175"/>
    </location>
</feature>
<feature type="compositionally biased region" description="Basic and acidic residues" evidence="1">
    <location>
        <begin position="32"/>
        <end position="51"/>
    </location>
</feature>
<feature type="compositionally biased region" description="Basic and acidic residues" evidence="1">
    <location>
        <begin position="105"/>
        <end position="116"/>
    </location>
</feature>
<evidence type="ECO:0000313" key="2">
    <source>
        <dbReference type="EMBL" id="RPB12073.1"/>
    </source>
</evidence>
<organism evidence="2 3">
    <name type="scientific">Morchella conica CCBAS932</name>
    <dbReference type="NCBI Taxonomy" id="1392247"/>
    <lineage>
        <taxon>Eukaryota</taxon>
        <taxon>Fungi</taxon>
        <taxon>Dikarya</taxon>
        <taxon>Ascomycota</taxon>
        <taxon>Pezizomycotina</taxon>
        <taxon>Pezizomycetes</taxon>
        <taxon>Pezizales</taxon>
        <taxon>Morchellaceae</taxon>
        <taxon>Morchella</taxon>
    </lineage>
</organism>
<gene>
    <name evidence="2" type="ORF">P167DRAFT_574736</name>
</gene>
<keyword evidence="3" id="KW-1185">Reference proteome</keyword>
<dbReference type="OrthoDB" id="10511671at2759"/>
<feature type="compositionally biased region" description="Polar residues" evidence="1">
    <location>
        <begin position="157"/>
        <end position="167"/>
    </location>
</feature>
<accession>A0A3N4KN89</accession>
<sequence length="283" mass="31461">MRWLMASEEAGGGYDYDPNLTENSPPHRKQHTRPDPRSELQRKLDQEAEMKERVEFDTCSMSLEAMSLELEGVVAEGSGTSPHENKGRETGGIESQPVETEDNETSPHADENREADGTEPQPAEAEVEKKFKPPFLAPPPAPLSPPAAAGSSDDETTGTQEPSQSQQGEDEIVSLSKILESMMQASKDRKARRRTEIEDAYELDFEASEKKARKWIQLVAARDEVGKRKRRQLMVLKRFKSLLEKKRAVENDIITALEALNNACGDLGDTLRTVTEAGRDGLN</sequence>
<dbReference type="Proteomes" id="UP000277580">
    <property type="component" value="Unassembled WGS sequence"/>
</dbReference>
<evidence type="ECO:0000313" key="3">
    <source>
        <dbReference type="Proteomes" id="UP000277580"/>
    </source>
</evidence>
<dbReference type="EMBL" id="ML119131">
    <property type="protein sequence ID" value="RPB12073.1"/>
    <property type="molecule type" value="Genomic_DNA"/>
</dbReference>
<dbReference type="AlphaFoldDB" id="A0A3N4KN89"/>